<reference evidence="3 4" key="1">
    <citation type="submission" date="2022-02" db="EMBL/GenBank/DDBJ databases">
        <title>Genome of Erysipelotrichaceae sp. nov. NSJ-176 isolated from human feces.</title>
        <authorList>
            <person name="Abdugheni R."/>
        </authorList>
    </citation>
    <scope>NUCLEOTIDE SEQUENCE [LARGE SCALE GENOMIC DNA]</scope>
    <source>
        <strain evidence="3 4">NSJ-176</strain>
    </source>
</reference>
<proteinExistence type="predicted"/>
<feature type="transmembrane region" description="Helical" evidence="1">
    <location>
        <begin position="88"/>
        <end position="109"/>
    </location>
</feature>
<feature type="transmembrane region" description="Helical" evidence="1">
    <location>
        <begin position="55"/>
        <end position="76"/>
    </location>
</feature>
<feature type="domain" description="VanZ-like" evidence="2">
    <location>
        <begin position="10"/>
        <end position="136"/>
    </location>
</feature>
<accession>A0ABS9R922</accession>
<protein>
    <submittedName>
        <fullName evidence="3">VanZ family protein</fullName>
    </submittedName>
</protein>
<dbReference type="PIRSF" id="PIRSF019083">
    <property type="entry name" value="UCP019083_VanZ"/>
    <property type="match status" value="1"/>
</dbReference>
<dbReference type="RefSeq" id="WP_117453114.1">
    <property type="nucleotide sequence ID" value="NZ_JAKVPQ010000011.1"/>
</dbReference>
<evidence type="ECO:0000259" key="2">
    <source>
        <dbReference type="Pfam" id="PF04892"/>
    </source>
</evidence>
<dbReference type="NCBIfam" id="NF037970">
    <property type="entry name" value="vanZ_1"/>
    <property type="match status" value="1"/>
</dbReference>
<name>A0ABS9R922_9FIRM</name>
<dbReference type="Proteomes" id="UP001202402">
    <property type="component" value="Unassembled WGS sequence"/>
</dbReference>
<organism evidence="3 4">
    <name type="scientific">Amedibacillus hominis</name>
    <dbReference type="NCBI Taxonomy" id="2897776"/>
    <lineage>
        <taxon>Bacteria</taxon>
        <taxon>Bacillati</taxon>
        <taxon>Bacillota</taxon>
        <taxon>Erysipelotrichia</taxon>
        <taxon>Erysipelotrichales</taxon>
        <taxon>Erysipelotrichaceae</taxon>
        <taxon>Amedibacillus</taxon>
    </lineage>
</organism>
<evidence type="ECO:0000256" key="1">
    <source>
        <dbReference type="SAM" id="Phobius"/>
    </source>
</evidence>
<keyword evidence="1" id="KW-0812">Transmembrane</keyword>
<evidence type="ECO:0000313" key="4">
    <source>
        <dbReference type="Proteomes" id="UP001202402"/>
    </source>
</evidence>
<comment type="caution">
    <text evidence="3">The sequence shown here is derived from an EMBL/GenBank/DDBJ whole genome shotgun (WGS) entry which is preliminary data.</text>
</comment>
<evidence type="ECO:0000313" key="3">
    <source>
        <dbReference type="EMBL" id="MCH4286104.1"/>
    </source>
</evidence>
<dbReference type="InterPro" id="IPR006976">
    <property type="entry name" value="VanZ-like"/>
</dbReference>
<dbReference type="Pfam" id="PF04892">
    <property type="entry name" value="VanZ"/>
    <property type="match status" value="1"/>
</dbReference>
<sequence length="152" mass="17803">MKKRWIYGALCLIWMFVIFGMSNAQGEESQGMSDTIVIFLSKILPFVSYNDTWTFIVRKLAHFSEYAILGMLYYLFFSTYRIIGKKQILILIGCVFAYACSDEFHQLFMEGRAGQFRDVCIDTAGGATGILLWHWIYTYLLKYKQKRMPHEI</sequence>
<keyword evidence="1" id="KW-1133">Transmembrane helix</keyword>
<gene>
    <name evidence="3" type="ORF">LQE99_13335</name>
</gene>
<keyword evidence="1" id="KW-0472">Membrane</keyword>
<dbReference type="EMBL" id="JAKVPQ010000011">
    <property type="protein sequence ID" value="MCH4286104.1"/>
    <property type="molecule type" value="Genomic_DNA"/>
</dbReference>
<dbReference type="PANTHER" id="PTHR28008">
    <property type="entry name" value="DOMAIN PROTEIN, PUTATIVE (AFU_ORTHOLOGUE AFUA_3G10980)-RELATED"/>
    <property type="match status" value="1"/>
</dbReference>
<keyword evidence="4" id="KW-1185">Reference proteome</keyword>
<dbReference type="PANTHER" id="PTHR28008:SF1">
    <property type="entry name" value="DOMAIN PROTEIN, PUTATIVE (AFU_ORTHOLOGUE AFUA_3G10980)-RELATED"/>
    <property type="match status" value="1"/>
</dbReference>
<dbReference type="InterPro" id="IPR016747">
    <property type="entry name" value="Phosphotransbutyrylase"/>
</dbReference>
<feature type="transmembrane region" description="Helical" evidence="1">
    <location>
        <begin position="121"/>
        <end position="140"/>
    </location>
</feature>